<feature type="transmembrane region" description="Helical" evidence="6">
    <location>
        <begin position="47"/>
        <end position="69"/>
    </location>
</feature>
<dbReference type="PANTHER" id="PTHR31218">
    <property type="entry name" value="WAT1-RELATED PROTEIN"/>
    <property type="match status" value="1"/>
</dbReference>
<feature type="transmembrane region" description="Helical" evidence="6">
    <location>
        <begin position="106"/>
        <end position="130"/>
    </location>
</feature>
<dbReference type="InterPro" id="IPR030184">
    <property type="entry name" value="WAT1-related"/>
</dbReference>
<dbReference type="AlphaFoldDB" id="A0A368PF76"/>
<evidence type="ECO:0000256" key="6">
    <source>
        <dbReference type="RuleBase" id="RU363077"/>
    </source>
</evidence>
<feature type="domain" description="EamA" evidence="8">
    <location>
        <begin position="23"/>
        <end position="150"/>
    </location>
</feature>
<dbReference type="EMBL" id="CM003528">
    <property type="protein sequence ID" value="RCV04455.1"/>
    <property type="molecule type" value="Genomic_DNA"/>
</dbReference>
<evidence type="ECO:0000256" key="3">
    <source>
        <dbReference type="ARBA" id="ARBA00022692"/>
    </source>
</evidence>
<feature type="transmembrane region" description="Helical" evidence="6">
    <location>
        <begin position="142"/>
        <end position="162"/>
    </location>
</feature>
<comment type="similarity">
    <text evidence="2 6">Belongs to the drug/metabolite transporter (DMT) superfamily. Plant drug/metabolite exporter (P-DME) (TC 2.A.7.4) family.</text>
</comment>
<sequence>MALQRSIEMGRYAWGDCKPTATMLAVVVVFAVLNTLTKMAFNQGMHTTVLITLRQLTAFLFLAPIAYFRERKTRPKLTLEIFVYLFFSAVLGASLTQWLFFVGLRYTTATFACAFINMTPMFTFLVALPFGMEKLDLKTGAGIAKVIGTTVGFTGAIILALYQGPSLTKPQQPMELSTMGVGHGHGAHTWVTGSVALLAGAACWSFWFILQSRLGKKYPALYSGNALMFLLSFLQMAAVGLATERDLSVWILRTKLQIITVLFVGIMGSGIGFLAMSWCIEQRGPVFTTAFTPLIQLIAGAINIVALHEQLHVGSALGSALVIAGLYFVLWAKTKEASDSDAAPSSNVPMPEQKSKQATQQPEDV</sequence>
<feature type="transmembrane region" description="Helical" evidence="6">
    <location>
        <begin position="313"/>
        <end position="332"/>
    </location>
</feature>
<accession>A0A368PF76</accession>
<dbReference type="GO" id="GO:0016020">
    <property type="term" value="C:membrane"/>
    <property type="evidence" value="ECO:0007669"/>
    <property type="project" value="UniProtKB-SubCell"/>
</dbReference>
<evidence type="ECO:0000259" key="8">
    <source>
        <dbReference type="Pfam" id="PF00892"/>
    </source>
</evidence>
<feature type="transmembrane region" description="Helical" evidence="6">
    <location>
        <begin position="286"/>
        <end position="307"/>
    </location>
</feature>
<comment type="subcellular location">
    <subcellularLocation>
        <location evidence="1 6">Membrane</location>
        <topology evidence="1 6">Multi-pass membrane protein</topology>
    </subcellularLocation>
</comment>
<organism evidence="9">
    <name type="scientific">Setaria italica</name>
    <name type="common">Foxtail millet</name>
    <name type="synonym">Panicum italicum</name>
    <dbReference type="NCBI Taxonomy" id="4555"/>
    <lineage>
        <taxon>Eukaryota</taxon>
        <taxon>Viridiplantae</taxon>
        <taxon>Streptophyta</taxon>
        <taxon>Embryophyta</taxon>
        <taxon>Tracheophyta</taxon>
        <taxon>Spermatophyta</taxon>
        <taxon>Magnoliopsida</taxon>
        <taxon>Liliopsida</taxon>
        <taxon>Poales</taxon>
        <taxon>Poaceae</taxon>
        <taxon>PACMAD clade</taxon>
        <taxon>Panicoideae</taxon>
        <taxon>Panicodae</taxon>
        <taxon>Paniceae</taxon>
        <taxon>Cenchrinae</taxon>
        <taxon>Setaria</taxon>
    </lineage>
</organism>
<keyword evidence="5 6" id="KW-0472">Membrane</keyword>
<feature type="transmembrane region" description="Helical" evidence="6">
    <location>
        <begin position="254"/>
        <end position="274"/>
    </location>
</feature>
<evidence type="ECO:0000256" key="2">
    <source>
        <dbReference type="ARBA" id="ARBA00007635"/>
    </source>
</evidence>
<dbReference type="InterPro" id="IPR037185">
    <property type="entry name" value="EmrE-like"/>
</dbReference>
<evidence type="ECO:0000256" key="5">
    <source>
        <dbReference type="ARBA" id="ARBA00023136"/>
    </source>
</evidence>
<evidence type="ECO:0000313" key="9">
    <source>
        <dbReference type="EMBL" id="RCV04455.1"/>
    </source>
</evidence>
<evidence type="ECO:0000256" key="4">
    <source>
        <dbReference type="ARBA" id="ARBA00022989"/>
    </source>
</evidence>
<gene>
    <name evidence="9" type="ORF">SETIT_1G003300v2</name>
</gene>
<dbReference type="GO" id="GO:0022857">
    <property type="term" value="F:transmembrane transporter activity"/>
    <property type="evidence" value="ECO:0007669"/>
    <property type="project" value="InterPro"/>
</dbReference>
<feature type="domain" description="EamA" evidence="8">
    <location>
        <begin position="193"/>
        <end position="330"/>
    </location>
</feature>
<reference evidence="9" key="2">
    <citation type="submission" date="2015-07" db="EMBL/GenBank/DDBJ databases">
        <authorList>
            <person name="Noorani M."/>
        </authorList>
    </citation>
    <scope>NUCLEOTIDE SEQUENCE</scope>
    <source>
        <strain evidence="9">Yugu1</strain>
    </source>
</reference>
<evidence type="ECO:0000256" key="7">
    <source>
        <dbReference type="SAM" id="MobiDB-lite"/>
    </source>
</evidence>
<dbReference type="InterPro" id="IPR000620">
    <property type="entry name" value="EamA_dom"/>
</dbReference>
<dbReference type="OrthoDB" id="1728340at2759"/>
<feature type="region of interest" description="Disordered" evidence="7">
    <location>
        <begin position="338"/>
        <end position="365"/>
    </location>
</feature>
<feature type="compositionally biased region" description="Polar residues" evidence="7">
    <location>
        <begin position="356"/>
        <end position="365"/>
    </location>
</feature>
<dbReference type="SUPFAM" id="SSF103481">
    <property type="entry name" value="Multidrug resistance efflux transporter EmrE"/>
    <property type="match status" value="2"/>
</dbReference>
<dbReference type="Pfam" id="PF00892">
    <property type="entry name" value="EamA"/>
    <property type="match status" value="2"/>
</dbReference>
<keyword evidence="4 6" id="KW-1133">Transmembrane helix</keyword>
<feature type="transmembrane region" description="Helical" evidence="6">
    <location>
        <begin position="222"/>
        <end position="242"/>
    </location>
</feature>
<evidence type="ECO:0000256" key="1">
    <source>
        <dbReference type="ARBA" id="ARBA00004141"/>
    </source>
</evidence>
<feature type="transmembrane region" description="Helical" evidence="6">
    <location>
        <begin position="21"/>
        <end position="41"/>
    </location>
</feature>
<protein>
    <recommendedName>
        <fullName evidence="6">WAT1-related protein</fullName>
    </recommendedName>
</protein>
<reference evidence="9" key="1">
    <citation type="journal article" date="2012" name="Nat. Biotechnol.">
        <title>Reference genome sequence of the model plant Setaria.</title>
        <authorList>
            <person name="Bennetzen J.L."/>
            <person name="Schmutz J."/>
            <person name="Wang H."/>
            <person name="Percifield R."/>
            <person name="Hawkins J."/>
            <person name="Pontaroli A.C."/>
            <person name="Estep M."/>
            <person name="Feng L."/>
            <person name="Vaughn J.N."/>
            <person name="Grimwood J."/>
            <person name="Jenkins J."/>
            <person name="Barry K."/>
            <person name="Lindquist E."/>
            <person name="Hellsten U."/>
            <person name="Deshpande S."/>
            <person name="Wang X."/>
            <person name="Wu X."/>
            <person name="Mitros T."/>
            <person name="Triplett J."/>
            <person name="Yang X."/>
            <person name="Ye C.Y."/>
            <person name="Mauro-Herrera M."/>
            <person name="Wang L."/>
            <person name="Li P."/>
            <person name="Sharma M."/>
            <person name="Sharma R."/>
            <person name="Ronald P.C."/>
            <person name="Panaud O."/>
            <person name="Kellogg E.A."/>
            <person name="Brutnell T.P."/>
            <person name="Doust A.N."/>
            <person name="Tuskan G.A."/>
            <person name="Rokhsar D."/>
            <person name="Devos K.M."/>
        </authorList>
    </citation>
    <scope>NUCLEOTIDE SEQUENCE [LARGE SCALE GENOMIC DNA]</scope>
    <source>
        <strain evidence="9">Yugu1</strain>
    </source>
</reference>
<keyword evidence="3 6" id="KW-0812">Transmembrane</keyword>
<name>A0A368PF76_SETIT</name>
<feature type="transmembrane region" description="Helical" evidence="6">
    <location>
        <begin position="187"/>
        <end position="210"/>
    </location>
</feature>
<feature type="transmembrane region" description="Helical" evidence="6">
    <location>
        <begin position="81"/>
        <end position="100"/>
    </location>
</feature>
<proteinExistence type="inferred from homology"/>